<dbReference type="PANTHER" id="PTHR30486:SF6">
    <property type="entry name" value="TYPE IV PILUS RETRACTATION ATPASE PILT"/>
    <property type="match status" value="1"/>
</dbReference>
<name>A0A410PUU0_9FIRM</name>
<dbReference type="InterPro" id="IPR001482">
    <property type="entry name" value="T2SS/T4SS_dom"/>
</dbReference>
<dbReference type="Gene3D" id="3.40.50.300">
    <property type="entry name" value="P-loop containing nucleotide triphosphate hydrolases"/>
    <property type="match status" value="1"/>
</dbReference>
<evidence type="ECO:0000259" key="2">
    <source>
        <dbReference type="Pfam" id="PF00437"/>
    </source>
</evidence>
<evidence type="ECO:0000313" key="3">
    <source>
        <dbReference type="EMBL" id="QAT42717.1"/>
    </source>
</evidence>
<dbReference type="SUPFAM" id="SSF52540">
    <property type="entry name" value="P-loop containing nucleoside triphosphate hydrolases"/>
    <property type="match status" value="1"/>
</dbReference>
<dbReference type="GO" id="GO:0016887">
    <property type="term" value="F:ATP hydrolysis activity"/>
    <property type="evidence" value="ECO:0007669"/>
    <property type="project" value="InterPro"/>
</dbReference>
<sequence>MDIKTNLIIQITEDIRKSISSISCGDDEQAMFQWIEKQVISDDRLAFHSFKAKAALVRQIYYSIRKDLGILHPFSEDKNVTEIMVNGKDNIFIERFGVIEKTDQRFTSTEELEELIRRIVSRVHREINELNPIVDARLPDGSRVNAVYKNVALNGPSLTIRKFPEKAFSMKDLIGLETITEEAAEFLSKMVTAGQNIFISGGTGSGKTSLLNVLSNDIPKEERIVVIEDSAELQLHEIENIVRLECRNANVQGKGLVDMQQLIKTSLRMRPNRIIVGEVRGKEVLDMLQAFNTGHDGSLSTGHGNSILGMLRRLETMVLQAADFPIDAIRSQISEGIDIMVHLGRLPDRSRRVLEISEICGYEKNQYILNGLFKYDVKDGLKKTENQLINREKLLLRGVYL</sequence>
<dbReference type="Gene3D" id="3.30.450.380">
    <property type="match status" value="1"/>
</dbReference>
<comment type="similarity">
    <text evidence="1">Belongs to the GSP E family.</text>
</comment>
<accession>A0A410PUU0</accession>
<dbReference type="InterPro" id="IPR050921">
    <property type="entry name" value="T4SS_GSP_E_ATPase"/>
</dbReference>
<dbReference type="Proteomes" id="UP000287601">
    <property type="component" value="Chromosome"/>
</dbReference>
<dbReference type="InterPro" id="IPR027417">
    <property type="entry name" value="P-loop_NTPase"/>
</dbReference>
<protein>
    <submittedName>
        <fullName evidence="3">CpaF family protein</fullName>
    </submittedName>
</protein>
<dbReference type="Pfam" id="PF00437">
    <property type="entry name" value="T2SSE"/>
    <property type="match status" value="1"/>
</dbReference>
<dbReference type="KEGG" id="amij:EQM06_05440"/>
<dbReference type="AlphaFoldDB" id="A0A410PUU0"/>
<dbReference type="EMBL" id="CP035281">
    <property type="protein sequence ID" value="QAT42717.1"/>
    <property type="molecule type" value="Genomic_DNA"/>
</dbReference>
<dbReference type="CDD" id="cd01130">
    <property type="entry name" value="VirB11-like_ATPase"/>
    <property type="match status" value="1"/>
</dbReference>
<organism evidence="3 4">
    <name type="scientific">Aminipila luticellarii</name>
    <dbReference type="NCBI Taxonomy" id="2507160"/>
    <lineage>
        <taxon>Bacteria</taxon>
        <taxon>Bacillati</taxon>
        <taxon>Bacillota</taxon>
        <taxon>Clostridia</taxon>
        <taxon>Peptostreptococcales</taxon>
        <taxon>Anaerovoracaceae</taxon>
        <taxon>Aminipila</taxon>
    </lineage>
</organism>
<keyword evidence="4" id="KW-1185">Reference proteome</keyword>
<dbReference type="OrthoDB" id="9810761at2"/>
<dbReference type="PANTHER" id="PTHR30486">
    <property type="entry name" value="TWITCHING MOTILITY PROTEIN PILT"/>
    <property type="match status" value="1"/>
</dbReference>
<evidence type="ECO:0000256" key="1">
    <source>
        <dbReference type="ARBA" id="ARBA00006611"/>
    </source>
</evidence>
<reference evidence="3 4" key="1">
    <citation type="submission" date="2019-01" db="EMBL/GenBank/DDBJ databases">
        <title>Draft genomes of a novel of Aminipila strains.</title>
        <authorList>
            <person name="Ma S."/>
        </authorList>
    </citation>
    <scope>NUCLEOTIDE SEQUENCE [LARGE SCALE GENOMIC DNA]</scope>
    <source>
        <strain evidence="4">JN-39</strain>
    </source>
</reference>
<feature type="domain" description="Bacterial type II secretion system protein E" evidence="2">
    <location>
        <begin position="66"/>
        <end position="341"/>
    </location>
</feature>
<dbReference type="RefSeq" id="WP_128745366.1">
    <property type="nucleotide sequence ID" value="NZ_CP035281.1"/>
</dbReference>
<proteinExistence type="inferred from homology"/>
<evidence type="ECO:0000313" key="4">
    <source>
        <dbReference type="Proteomes" id="UP000287601"/>
    </source>
</evidence>
<gene>
    <name evidence="3" type="ORF">EQM06_05440</name>
</gene>